<evidence type="ECO:0000313" key="2">
    <source>
        <dbReference type="EMBL" id="KWZ79167.1"/>
    </source>
</evidence>
<dbReference type="EMBL" id="LRPM01000005">
    <property type="protein sequence ID" value="KWZ79167.1"/>
    <property type="molecule type" value="Genomic_DNA"/>
</dbReference>
<dbReference type="PATRIC" id="fig|33036.3.peg.228"/>
<keyword evidence="3" id="KW-1185">Reference proteome</keyword>
<organism evidence="2 3">
    <name type="scientific">Anaerococcus tetradius</name>
    <dbReference type="NCBI Taxonomy" id="33036"/>
    <lineage>
        <taxon>Bacteria</taxon>
        <taxon>Bacillati</taxon>
        <taxon>Bacillota</taxon>
        <taxon>Tissierellia</taxon>
        <taxon>Tissierellales</taxon>
        <taxon>Peptoniphilaceae</taxon>
        <taxon>Anaerococcus</taxon>
    </lineage>
</organism>
<dbReference type="Proteomes" id="UP000070383">
    <property type="component" value="Unassembled WGS sequence"/>
</dbReference>
<accession>A0A133KI01</accession>
<reference evidence="3" key="1">
    <citation type="submission" date="2016-01" db="EMBL/GenBank/DDBJ databases">
        <authorList>
            <person name="Mitreva M."/>
            <person name="Pepin K.H."/>
            <person name="Mihindukulasuriya K.A."/>
            <person name="Fulton R."/>
            <person name="Fronick C."/>
            <person name="O'Laughlin M."/>
            <person name="Miner T."/>
            <person name="Herter B."/>
            <person name="Rosa B.A."/>
            <person name="Cordes M."/>
            <person name="Tomlinson C."/>
            <person name="Wollam A."/>
            <person name="Palsikar V.B."/>
            <person name="Mardis E.R."/>
            <person name="Wilson R.K."/>
        </authorList>
    </citation>
    <scope>NUCLEOTIDE SEQUENCE [LARGE SCALE GENOMIC DNA]</scope>
    <source>
        <strain evidence="3">MJR8151</strain>
    </source>
</reference>
<dbReference type="STRING" id="33036.HMPREF3200_00225"/>
<dbReference type="PANTHER" id="PTHR43064">
    <property type="entry name" value="PHOSPHORIBOSYLAMINOIMIDAZOLE CARBOXYLASE-RELATED"/>
    <property type="match status" value="1"/>
</dbReference>
<dbReference type="InterPro" id="IPR000031">
    <property type="entry name" value="PurE_dom"/>
</dbReference>
<comment type="caution">
    <text evidence="2">The sequence shown here is derived from an EMBL/GenBank/DDBJ whole genome shotgun (WGS) entry which is preliminary data.</text>
</comment>
<dbReference type="InterPro" id="IPR039476">
    <property type="entry name" value="P2CMN_synthase_LarB"/>
</dbReference>
<dbReference type="PANTHER" id="PTHR43064:SF1">
    <property type="entry name" value="SLL1489 PROTEIN"/>
    <property type="match status" value="1"/>
</dbReference>
<dbReference type="RefSeq" id="WP_060928904.1">
    <property type="nucleotide sequence ID" value="NZ_CAMUDP010000001.1"/>
</dbReference>
<feature type="domain" description="PurE" evidence="1">
    <location>
        <begin position="115"/>
        <end position="247"/>
    </location>
</feature>
<sequence>MNDKEFLENIKNGKMSIDEGLAYLKDFNFKDIDIAKLDFQRKNRRGFPETIFCQGKEDFALVEIFKAFAQRNESVIGTRASKDQYNLVKKALPDAKYNPTARIISLEYENREKIGNIAVCTGGTADLFVAEEAALTAEFFGAKVNRYYDIGVSGIHRMLSKIDEIKKANVIIAIAGMEGALATVLAGLVDKPIIAVPTSVGYGASFKGISALLTMLSTCAEGISVVNIDNGYGAAYASCQINKLIEEE</sequence>
<evidence type="ECO:0000313" key="3">
    <source>
        <dbReference type="Proteomes" id="UP000070383"/>
    </source>
</evidence>
<dbReference type="Gene3D" id="3.40.50.1970">
    <property type="match status" value="1"/>
</dbReference>
<dbReference type="GO" id="GO:0006189">
    <property type="term" value="P:'de novo' IMP biosynthetic process"/>
    <property type="evidence" value="ECO:0007669"/>
    <property type="project" value="InterPro"/>
</dbReference>
<dbReference type="AlphaFoldDB" id="A0A133KI01"/>
<dbReference type="NCBIfam" id="NF033503">
    <property type="entry name" value="LarB"/>
    <property type="match status" value="1"/>
</dbReference>
<gene>
    <name evidence="2" type="ORF">HMPREF3200_00225</name>
</gene>
<dbReference type="SUPFAM" id="SSF52255">
    <property type="entry name" value="N5-CAIR mutase (phosphoribosylaminoimidazole carboxylase, PurE)"/>
    <property type="match status" value="1"/>
</dbReference>
<dbReference type="Pfam" id="PF00731">
    <property type="entry name" value="AIRC"/>
    <property type="match status" value="1"/>
</dbReference>
<dbReference type="SMART" id="SM01001">
    <property type="entry name" value="AIRC"/>
    <property type="match status" value="1"/>
</dbReference>
<protein>
    <recommendedName>
        <fullName evidence="1">PurE domain-containing protein</fullName>
    </recommendedName>
</protein>
<evidence type="ECO:0000259" key="1">
    <source>
        <dbReference type="SMART" id="SM01001"/>
    </source>
</evidence>
<dbReference type="GO" id="GO:0016787">
    <property type="term" value="F:hydrolase activity"/>
    <property type="evidence" value="ECO:0007669"/>
    <property type="project" value="InterPro"/>
</dbReference>
<proteinExistence type="predicted"/>
<dbReference type="OrthoDB" id="9782511at2"/>
<name>A0A133KI01_9FIRM</name>